<reference evidence="2 3" key="1">
    <citation type="submission" date="2016-10" db="EMBL/GenBank/DDBJ databases">
        <authorList>
            <person name="de Groot N.N."/>
        </authorList>
    </citation>
    <scope>NUCLEOTIDE SEQUENCE [LARGE SCALE GENOMIC DNA]</scope>
    <source>
        <strain evidence="2 3">CGMCC 1.10238</strain>
    </source>
</reference>
<dbReference type="EMBL" id="FODH01000014">
    <property type="protein sequence ID" value="SEO90968.1"/>
    <property type="molecule type" value="Genomic_DNA"/>
</dbReference>
<protein>
    <submittedName>
        <fullName evidence="2">Uncharacterized protein</fullName>
    </submittedName>
</protein>
<evidence type="ECO:0000313" key="3">
    <source>
        <dbReference type="Proteomes" id="UP000198809"/>
    </source>
</evidence>
<dbReference type="OrthoDB" id="2664207at2"/>
<organism evidence="2 3">
    <name type="scientific">Paenibacillus sophorae</name>
    <dbReference type="NCBI Taxonomy" id="1333845"/>
    <lineage>
        <taxon>Bacteria</taxon>
        <taxon>Bacillati</taxon>
        <taxon>Bacillota</taxon>
        <taxon>Bacilli</taxon>
        <taxon>Bacillales</taxon>
        <taxon>Paenibacillaceae</taxon>
        <taxon>Paenibacillus</taxon>
    </lineage>
</organism>
<evidence type="ECO:0000313" key="1">
    <source>
        <dbReference type="EMBL" id="QWU16243.1"/>
    </source>
</evidence>
<dbReference type="RefSeq" id="WP_036601440.1">
    <property type="nucleotide sequence ID" value="NZ_CP076607.1"/>
</dbReference>
<dbReference type="Proteomes" id="UP000198809">
    <property type="component" value="Unassembled WGS sequence"/>
</dbReference>
<evidence type="ECO:0000313" key="2">
    <source>
        <dbReference type="EMBL" id="SEO90968.1"/>
    </source>
</evidence>
<name>A0A1H8TKF1_9BACL</name>
<gene>
    <name evidence="1" type="ORF">KP014_02930</name>
    <name evidence="2" type="ORF">SAMN04487895_11485</name>
</gene>
<dbReference type="STRING" id="1333845.SAMN04487895_11485"/>
<dbReference type="AlphaFoldDB" id="A0A1H8TKF1"/>
<dbReference type="EMBL" id="CP076607">
    <property type="protein sequence ID" value="QWU16243.1"/>
    <property type="molecule type" value="Genomic_DNA"/>
</dbReference>
<accession>A0A1H8TKF1</accession>
<keyword evidence="4" id="KW-1185">Reference proteome</keyword>
<dbReference type="Proteomes" id="UP000683429">
    <property type="component" value="Chromosome"/>
</dbReference>
<proteinExistence type="predicted"/>
<reference evidence="1 4" key="2">
    <citation type="submission" date="2021-06" db="EMBL/GenBank/DDBJ databases">
        <title>Whole genome sequence of Paenibacillus sophorae DSM23020 for comparative genomics.</title>
        <authorList>
            <person name="Kim M.-J."/>
            <person name="Lee G."/>
            <person name="Shin J.-H."/>
        </authorList>
    </citation>
    <scope>NUCLEOTIDE SEQUENCE [LARGE SCALE GENOMIC DNA]</scope>
    <source>
        <strain evidence="1 4">DSM 23020</strain>
    </source>
</reference>
<sequence length="68" mass="7791">MDIRATNETDLSLAIDILADMIVRYLRKQAPPLVRAAVLQLMEWEEEERLAWEMTADLLGTADFQLVS</sequence>
<evidence type="ECO:0000313" key="4">
    <source>
        <dbReference type="Proteomes" id="UP000683429"/>
    </source>
</evidence>